<dbReference type="Proteomes" id="UP001379533">
    <property type="component" value="Chromosome"/>
</dbReference>
<evidence type="ECO:0000313" key="2">
    <source>
        <dbReference type="Proteomes" id="UP001379533"/>
    </source>
</evidence>
<dbReference type="RefSeq" id="WP_394845143.1">
    <property type="nucleotide sequence ID" value="NZ_CP089982.1"/>
</dbReference>
<keyword evidence="2" id="KW-1185">Reference proteome</keyword>
<proteinExistence type="predicted"/>
<name>A0ABZ2K8X6_9BACT</name>
<reference evidence="1 2" key="1">
    <citation type="submission" date="2021-12" db="EMBL/GenBank/DDBJ databases">
        <title>Discovery of the Pendulisporaceae a myxobacterial family with distinct sporulation behavior and unique specialized metabolism.</title>
        <authorList>
            <person name="Garcia R."/>
            <person name="Popoff A."/>
            <person name="Bader C.D."/>
            <person name="Loehr J."/>
            <person name="Walesch S."/>
            <person name="Walt C."/>
            <person name="Boldt J."/>
            <person name="Bunk B."/>
            <person name="Haeckl F.J.F.P.J."/>
            <person name="Gunesch A.P."/>
            <person name="Birkelbach J."/>
            <person name="Nuebel U."/>
            <person name="Pietschmann T."/>
            <person name="Bach T."/>
            <person name="Mueller R."/>
        </authorList>
    </citation>
    <scope>NUCLEOTIDE SEQUENCE [LARGE SCALE GENOMIC DNA]</scope>
    <source>
        <strain evidence="1 2">MSr12523</strain>
    </source>
</reference>
<gene>
    <name evidence="1" type="ORF">LZC95_49975</name>
</gene>
<dbReference type="EMBL" id="CP089982">
    <property type="protein sequence ID" value="WXA94534.1"/>
    <property type="molecule type" value="Genomic_DNA"/>
</dbReference>
<accession>A0ABZ2K8X6</accession>
<evidence type="ECO:0000313" key="1">
    <source>
        <dbReference type="EMBL" id="WXA94534.1"/>
    </source>
</evidence>
<protein>
    <submittedName>
        <fullName evidence="1">Uncharacterized protein</fullName>
    </submittedName>
</protein>
<organism evidence="1 2">
    <name type="scientific">Pendulispora brunnea</name>
    <dbReference type="NCBI Taxonomy" id="2905690"/>
    <lineage>
        <taxon>Bacteria</taxon>
        <taxon>Pseudomonadati</taxon>
        <taxon>Myxococcota</taxon>
        <taxon>Myxococcia</taxon>
        <taxon>Myxococcales</taxon>
        <taxon>Sorangiineae</taxon>
        <taxon>Pendulisporaceae</taxon>
        <taxon>Pendulispora</taxon>
    </lineage>
</organism>
<sequence length="138" mass="15362">MNAGTKTNSAKVFKAIRHYKGWCVCSAEELEIGSVVRGKCYGLSERLFRIEEDLHDVDMDGMRLYRTTAMTIEGVEILDATRYSEGWYVAAAKKLAIGATVVAESFGMPEQTFTIKELGHVTESGTLMYRAPRVTAKK</sequence>